<accession>A0AAE1AZM8</accession>
<comment type="caution">
    <text evidence="1">The sequence shown here is derived from an EMBL/GenBank/DDBJ whole genome shotgun (WGS) entry which is preliminary data.</text>
</comment>
<gene>
    <name evidence="1" type="ORF">RRG08_057830</name>
</gene>
<keyword evidence="2" id="KW-1185">Reference proteome</keyword>
<name>A0AAE1AZM8_9GAST</name>
<organism evidence="1 2">
    <name type="scientific">Elysia crispata</name>
    <name type="common">lettuce slug</name>
    <dbReference type="NCBI Taxonomy" id="231223"/>
    <lineage>
        <taxon>Eukaryota</taxon>
        <taxon>Metazoa</taxon>
        <taxon>Spiralia</taxon>
        <taxon>Lophotrochozoa</taxon>
        <taxon>Mollusca</taxon>
        <taxon>Gastropoda</taxon>
        <taxon>Heterobranchia</taxon>
        <taxon>Euthyneura</taxon>
        <taxon>Panpulmonata</taxon>
        <taxon>Sacoglossa</taxon>
        <taxon>Placobranchoidea</taxon>
        <taxon>Plakobranchidae</taxon>
        <taxon>Elysia</taxon>
    </lineage>
</organism>
<proteinExistence type="predicted"/>
<dbReference type="AlphaFoldDB" id="A0AAE1AZM8"/>
<protein>
    <submittedName>
        <fullName evidence="1">Uncharacterized protein</fullName>
    </submittedName>
</protein>
<reference evidence="1" key="1">
    <citation type="journal article" date="2023" name="G3 (Bethesda)">
        <title>A reference genome for the long-term kleptoplast-retaining sea slug Elysia crispata morphotype clarki.</title>
        <authorList>
            <person name="Eastman K.E."/>
            <person name="Pendleton A.L."/>
            <person name="Shaikh M.A."/>
            <person name="Suttiyut T."/>
            <person name="Ogas R."/>
            <person name="Tomko P."/>
            <person name="Gavelis G."/>
            <person name="Widhalm J.R."/>
            <person name="Wisecaver J.H."/>
        </authorList>
    </citation>
    <scope>NUCLEOTIDE SEQUENCE</scope>
    <source>
        <strain evidence="1">ECLA1</strain>
    </source>
</reference>
<evidence type="ECO:0000313" key="2">
    <source>
        <dbReference type="Proteomes" id="UP001283361"/>
    </source>
</evidence>
<dbReference type="EMBL" id="JAWDGP010000872">
    <property type="protein sequence ID" value="KAK3796579.1"/>
    <property type="molecule type" value="Genomic_DNA"/>
</dbReference>
<dbReference type="Proteomes" id="UP001283361">
    <property type="component" value="Unassembled WGS sequence"/>
</dbReference>
<evidence type="ECO:0000313" key="1">
    <source>
        <dbReference type="EMBL" id="KAK3796579.1"/>
    </source>
</evidence>
<sequence>MASSLESSQYLVPVSGGTAWMGEDRLVAIETERGKPLVTMVNPGGKHSTREQGKNRSHNFTLIAVNTSLTLDTKLAQSGARRMTISPVLKFTGIYVSPREEKFRRTGRQTAAAVFRTTEQLVLLRPSPYHETTRSSRKCTVTLLLLHPLSSEPWLNDLIASSTSRLTRVHRQQVLLWRYRRDTTAAANFFPLVRSESQTESADSEQYETYSIHDRLYFNNSTTLNLAVIDCLTLPEPNMEKGPSFAKVENVKAVQYRPRELQAHSEKQTKPGTAPYLLPQAANSNIPILPCFLNFIHTLGRKRKKKKKWSVFLFCTEIYH</sequence>